<comment type="subcellular location">
    <subcellularLocation>
        <location evidence="1">Membrane</location>
        <topology evidence="1">Multi-pass membrane protein</topology>
    </subcellularLocation>
</comment>
<keyword evidence="6" id="KW-1185">Reference proteome</keyword>
<evidence type="ECO:0000256" key="4">
    <source>
        <dbReference type="ARBA" id="ARBA00023136"/>
    </source>
</evidence>
<dbReference type="GO" id="GO:0016020">
    <property type="term" value="C:membrane"/>
    <property type="evidence" value="ECO:0007669"/>
    <property type="project" value="UniProtKB-SubCell"/>
</dbReference>
<proteinExistence type="predicted"/>
<reference evidence="7" key="1">
    <citation type="submission" date="2022-11" db="UniProtKB">
        <authorList>
            <consortium name="WormBaseParasite"/>
        </authorList>
    </citation>
    <scope>IDENTIFICATION</scope>
</reference>
<dbReference type="InterPro" id="IPR036259">
    <property type="entry name" value="MFS_trans_sf"/>
</dbReference>
<name>A0A914X8G0_9BILA</name>
<dbReference type="WBParaSite" id="PSAMB.scaffold71size86828.g1627.t1">
    <property type="protein sequence ID" value="PSAMB.scaffold71size86828.g1627.t1"/>
    <property type="gene ID" value="PSAMB.scaffold71size86828.g1627"/>
</dbReference>
<evidence type="ECO:0000256" key="3">
    <source>
        <dbReference type="ARBA" id="ARBA00022989"/>
    </source>
</evidence>
<accession>A0A914X8G0</accession>
<protein>
    <submittedName>
        <fullName evidence="7">Major facilitator superfamily (MFS) profile domain-containing protein</fullName>
    </submittedName>
</protein>
<sequence length="350" mass="38782">MKFDELLYSHLGEFGRYQKMQFFLVCIPTLFTAMHALSWTFTAADLPHRCRMHDEPLDNVLYNNNISALRAPVDCDKNSTHCIPSGCLRYQEPFAENKVEKCVDGYVYDNTNISNSAISRWEIVCERAIIKPIVQSAYYVGQFFGSLIFGFLGDRPVVSMVYYGVSMNPTFLGGNVDMYVTFIFGAAMEIPALFIVYLLIDRIGRKPLLAGGFLLASICLLSNVVLPKDIMLISMAQYLITKGAITGVYATIYTFTPELFPTVIRNSAMGVCSMVARVGAVAASYFAMWLGKINPLLVVLPFGSLALAAGVVALLLPETNGRPLPETIEEVEGRVVAVDERELQDLTARD</sequence>
<feature type="transmembrane region" description="Helical" evidence="5">
    <location>
        <begin position="238"/>
        <end position="256"/>
    </location>
</feature>
<keyword evidence="4 5" id="KW-0472">Membrane</keyword>
<feature type="transmembrane region" description="Helical" evidence="5">
    <location>
        <begin position="137"/>
        <end position="158"/>
    </location>
</feature>
<dbReference type="AlphaFoldDB" id="A0A914X8G0"/>
<dbReference type="PANTHER" id="PTHR24064">
    <property type="entry name" value="SOLUTE CARRIER FAMILY 22 MEMBER"/>
    <property type="match status" value="1"/>
</dbReference>
<keyword evidence="3 5" id="KW-1133">Transmembrane helix</keyword>
<dbReference type="Proteomes" id="UP000887566">
    <property type="component" value="Unplaced"/>
</dbReference>
<evidence type="ECO:0000256" key="5">
    <source>
        <dbReference type="SAM" id="Phobius"/>
    </source>
</evidence>
<dbReference type="GO" id="GO:0022857">
    <property type="term" value="F:transmembrane transporter activity"/>
    <property type="evidence" value="ECO:0007669"/>
    <property type="project" value="InterPro"/>
</dbReference>
<evidence type="ECO:0000313" key="6">
    <source>
        <dbReference type="Proteomes" id="UP000887566"/>
    </source>
</evidence>
<dbReference type="Gene3D" id="1.20.1250.20">
    <property type="entry name" value="MFS general substrate transporter like domains"/>
    <property type="match status" value="1"/>
</dbReference>
<dbReference type="InterPro" id="IPR005828">
    <property type="entry name" value="MFS_sugar_transport-like"/>
</dbReference>
<feature type="transmembrane region" description="Helical" evidence="5">
    <location>
        <begin position="178"/>
        <end position="200"/>
    </location>
</feature>
<evidence type="ECO:0000256" key="2">
    <source>
        <dbReference type="ARBA" id="ARBA00022692"/>
    </source>
</evidence>
<evidence type="ECO:0000256" key="1">
    <source>
        <dbReference type="ARBA" id="ARBA00004141"/>
    </source>
</evidence>
<organism evidence="6 7">
    <name type="scientific">Plectus sambesii</name>
    <dbReference type="NCBI Taxonomy" id="2011161"/>
    <lineage>
        <taxon>Eukaryota</taxon>
        <taxon>Metazoa</taxon>
        <taxon>Ecdysozoa</taxon>
        <taxon>Nematoda</taxon>
        <taxon>Chromadorea</taxon>
        <taxon>Plectida</taxon>
        <taxon>Plectina</taxon>
        <taxon>Plectoidea</taxon>
        <taxon>Plectidae</taxon>
        <taxon>Plectus</taxon>
    </lineage>
</organism>
<dbReference type="Pfam" id="PF00083">
    <property type="entry name" value="Sugar_tr"/>
    <property type="match status" value="1"/>
</dbReference>
<feature type="transmembrane region" description="Helical" evidence="5">
    <location>
        <begin position="296"/>
        <end position="316"/>
    </location>
</feature>
<feature type="transmembrane region" description="Helical" evidence="5">
    <location>
        <begin position="268"/>
        <end position="290"/>
    </location>
</feature>
<feature type="transmembrane region" description="Helical" evidence="5">
    <location>
        <begin position="207"/>
        <end position="226"/>
    </location>
</feature>
<dbReference type="SUPFAM" id="SSF103473">
    <property type="entry name" value="MFS general substrate transporter"/>
    <property type="match status" value="1"/>
</dbReference>
<evidence type="ECO:0000313" key="7">
    <source>
        <dbReference type="WBParaSite" id="PSAMB.scaffold71size86828.g1627.t1"/>
    </source>
</evidence>
<feature type="transmembrane region" description="Helical" evidence="5">
    <location>
        <begin position="20"/>
        <end position="42"/>
    </location>
</feature>
<keyword evidence="2 5" id="KW-0812">Transmembrane</keyword>